<dbReference type="AlphaFoldDB" id="A0AAD7DAA5"/>
<evidence type="ECO:0000256" key="5">
    <source>
        <dbReference type="ARBA" id="ARBA00021797"/>
    </source>
</evidence>
<dbReference type="GO" id="GO:0046872">
    <property type="term" value="F:metal ion binding"/>
    <property type="evidence" value="ECO:0007669"/>
    <property type="project" value="UniProtKB-KW"/>
</dbReference>
<protein>
    <recommendedName>
        <fullName evidence="5">Diphthamide biosynthesis protein 4</fullName>
    </recommendedName>
</protein>
<dbReference type="PANTHER" id="PTHR21454:SF49">
    <property type="entry name" value="RE24848P"/>
    <property type="match status" value="1"/>
</dbReference>
<comment type="similarity">
    <text evidence="4">Belongs to the DPH4 family.</text>
</comment>
<dbReference type="Pfam" id="PF00226">
    <property type="entry name" value="DnaJ"/>
    <property type="match status" value="1"/>
</dbReference>
<dbReference type="InterPro" id="IPR036869">
    <property type="entry name" value="J_dom_sf"/>
</dbReference>
<dbReference type="Pfam" id="PF05207">
    <property type="entry name" value="Zn_ribbon_CSL"/>
    <property type="match status" value="1"/>
</dbReference>
<feature type="non-terminal residue" evidence="11">
    <location>
        <position position="1"/>
    </location>
</feature>
<keyword evidence="6" id="KW-0479">Metal-binding</keyword>
<dbReference type="SUPFAM" id="SSF144217">
    <property type="entry name" value="CSL zinc finger"/>
    <property type="match status" value="1"/>
</dbReference>
<evidence type="ECO:0000259" key="10">
    <source>
        <dbReference type="PROSITE" id="PS51074"/>
    </source>
</evidence>
<sequence length="131" mass="14681">DYYALLDIAPHASRPQIKVAYHRALLRSHPDKNVASTADIASIQEAYRVLSTPALRAQHDTRLRAPAGPRPAQVISLEEFQEHLELDSWSHSCRCGGIYRITGEEMENGQHLIPCTSCSEIVWVGYELAED</sequence>
<dbReference type="PROSITE" id="PS50076">
    <property type="entry name" value="DNAJ_2"/>
    <property type="match status" value="1"/>
</dbReference>
<dbReference type="GO" id="GO:0017183">
    <property type="term" value="P:protein histidyl modification to diphthamide"/>
    <property type="evidence" value="ECO:0007669"/>
    <property type="project" value="InterPro"/>
</dbReference>
<dbReference type="CDD" id="cd06257">
    <property type="entry name" value="DnaJ"/>
    <property type="match status" value="1"/>
</dbReference>
<proteinExistence type="inferred from homology"/>
<evidence type="ECO:0000256" key="3">
    <source>
        <dbReference type="ARBA" id="ARBA00004496"/>
    </source>
</evidence>
<comment type="function">
    <text evidence="1">Required for the first step of diphthamide biosynthesis, the transfer of 3-amino-3-carboxypropyl from S-adenosyl-L-methionine to a histidine residue. Diphthamide is a post-translational modification of histidine which occurs in elongation factor 2.</text>
</comment>
<keyword evidence="8" id="KW-0539">Nucleus</keyword>
<comment type="caution">
    <text evidence="11">The sequence shown here is derived from an EMBL/GenBank/DDBJ whole genome shotgun (WGS) entry which is preliminary data.</text>
</comment>
<evidence type="ECO:0000313" key="11">
    <source>
        <dbReference type="EMBL" id="KAJ7686505.1"/>
    </source>
</evidence>
<name>A0AAD7DAA5_MYCRO</name>
<dbReference type="InterPro" id="IPR044248">
    <property type="entry name" value="DPH3/4-like"/>
</dbReference>
<dbReference type="PROSITE" id="PS51074">
    <property type="entry name" value="DPH_MB"/>
    <property type="match status" value="1"/>
</dbReference>
<reference evidence="11" key="1">
    <citation type="submission" date="2023-03" db="EMBL/GenBank/DDBJ databases">
        <title>Massive genome expansion in bonnet fungi (Mycena s.s.) driven by repeated elements and novel gene families across ecological guilds.</title>
        <authorList>
            <consortium name="Lawrence Berkeley National Laboratory"/>
            <person name="Harder C.B."/>
            <person name="Miyauchi S."/>
            <person name="Viragh M."/>
            <person name="Kuo A."/>
            <person name="Thoen E."/>
            <person name="Andreopoulos B."/>
            <person name="Lu D."/>
            <person name="Skrede I."/>
            <person name="Drula E."/>
            <person name="Henrissat B."/>
            <person name="Morin E."/>
            <person name="Kohler A."/>
            <person name="Barry K."/>
            <person name="LaButti K."/>
            <person name="Morin E."/>
            <person name="Salamov A."/>
            <person name="Lipzen A."/>
            <person name="Mereny Z."/>
            <person name="Hegedus B."/>
            <person name="Baldrian P."/>
            <person name="Stursova M."/>
            <person name="Weitz H."/>
            <person name="Taylor A."/>
            <person name="Grigoriev I.V."/>
            <person name="Nagy L.G."/>
            <person name="Martin F."/>
            <person name="Kauserud H."/>
        </authorList>
    </citation>
    <scope>NUCLEOTIDE SEQUENCE</scope>
    <source>
        <strain evidence="11">CBHHK067</strain>
    </source>
</reference>
<evidence type="ECO:0000256" key="1">
    <source>
        <dbReference type="ARBA" id="ARBA00003474"/>
    </source>
</evidence>
<dbReference type="SMART" id="SM00271">
    <property type="entry name" value="DnaJ"/>
    <property type="match status" value="1"/>
</dbReference>
<keyword evidence="7" id="KW-0408">Iron</keyword>
<dbReference type="Gene3D" id="3.10.660.10">
    <property type="entry name" value="DPH Zinc finger"/>
    <property type="match status" value="1"/>
</dbReference>
<dbReference type="GO" id="GO:0005634">
    <property type="term" value="C:nucleus"/>
    <property type="evidence" value="ECO:0007669"/>
    <property type="project" value="UniProtKB-SubCell"/>
</dbReference>
<dbReference type="InterPro" id="IPR001623">
    <property type="entry name" value="DnaJ_domain"/>
</dbReference>
<dbReference type="InterPro" id="IPR036671">
    <property type="entry name" value="DPH_MB_sf"/>
</dbReference>
<dbReference type="GO" id="GO:0005737">
    <property type="term" value="C:cytoplasm"/>
    <property type="evidence" value="ECO:0007669"/>
    <property type="project" value="UniProtKB-SubCell"/>
</dbReference>
<evidence type="ECO:0000256" key="7">
    <source>
        <dbReference type="ARBA" id="ARBA00023004"/>
    </source>
</evidence>
<feature type="domain" description="DPH-type MB" evidence="10">
    <location>
        <begin position="71"/>
        <end position="127"/>
    </location>
</feature>
<dbReference type="Proteomes" id="UP001221757">
    <property type="component" value="Unassembled WGS sequence"/>
</dbReference>
<keyword evidence="12" id="KW-1185">Reference proteome</keyword>
<dbReference type="SUPFAM" id="SSF46565">
    <property type="entry name" value="Chaperone J-domain"/>
    <property type="match status" value="1"/>
</dbReference>
<dbReference type="EMBL" id="JARKIE010000095">
    <property type="protein sequence ID" value="KAJ7686505.1"/>
    <property type="molecule type" value="Genomic_DNA"/>
</dbReference>
<dbReference type="InterPro" id="IPR007872">
    <property type="entry name" value="DPH_MB_dom"/>
</dbReference>
<accession>A0AAD7DAA5</accession>
<evidence type="ECO:0000313" key="12">
    <source>
        <dbReference type="Proteomes" id="UP001221757"/>
    </source>
</evidence>
<evidence type="ECO:0000256" key="8">
    <source>
        <dbReference type="ARBA" id="ARBA00023242"/>
    </source>
</evidence>
<feature type="domain" description="J" evidence="9">
    <location>
        <begin position="1"/>
        <end position="63"/>
    </location>
</feature>
<evidence type="ECO:0000256" key="4">
    <source>
        <dbReference type="ARBA" id="ARBA00006169"/>
    </source>
</evidence>
<evidence type="ECO:0000259" key="9">
    <source>
        <dbReference type="PROSITE" id="PS50076"/>
    </source>
</evidence>
<comment type="subcellular location">
    <subcellularLocation>
        <location evidence="3">Cytoplasm</location>
    </subcellularLocation>
    <subcellularLocation>
        <location evidence="2">Nucleus</location>
    </subcellularLocation>
</comment>
<evidence type="ECO:0000256" key="2">
    <source>
        <dbReference type="ARBA" id="ARBA00004123"/>
    </source>
</evidence>
<organism evidence="11 12">
    <name type="scientific">Mycena rosella</name>
    <name type="common">Pink bonnet</name>
    <name type="synonym">Agaricus rosellus</name>
    <dbReference type="NCBI Taxonomy" id="1033263"/>
    <lineage>
        <taxon>Eukaryota</taxon>
        <taxon>Fungi</taxon>
        <taxon>Dikarya</taxon>
        <taxon>Basidiomycota</taxon>
        <taxon>Agaricomycotina</taxon>
        <taxon>Agaricomycetes</taxon>
        <taxon>Agaricomycetidae</taxon>
        <taxon>Agaricales</taxon>
        <taxon>Marasmiineae</taxon>
        <taxon>Mycenaceae</taxon>
        <taxon>Mycena</taxon>
    </lineage>
</organism>
<gene>
    <name evidence="11" type="ORF">B0H17DRAFT_940334</name>
</gene>
<evidence type="ECO:0000256" key="6">
    <source>
        <dbReference type="ARBA" id="ARBA00022723"/>
    </source>
</evidence>
<dbReference type="Gene3D" id="1.10.287.110">
    <property type="entry name" value="DnaJ domain"/>
    <property type="match status" value="1"/>
</dbReference>
<dbReference type="PANTHER" id="PTHR21454">
    <property type="entry name" value="DPH3 HOMOLOG-RELATED"/>
    <property type="match status" value="1"/>
</dbReference>